<reference evidence="1" key="2">
    <citation type="submission" date="2020-07" db="EMBL/GenBank/DDBJ databases">
        <authorList>
            <person name="Vera ALvarez R."/>
            <person name="Arias-Moreno D.M."/>
            <person name="Jimenez-Jacinto V."/>
            <person name="Jimenez-Bremont J.F."/>
            <person name="Swaminathan K."/>
            <person name="Moose S.P."/>
            <person name="Guerrero-Gonzalez M.L."/>
            <person name="Marino-Ramirez L."/>
            <person name="Landsman D."/>
            <person name="Rodriguez-Kessler M."/>
            <person name="Delgado-Sanchez P."/>
        </authorList>
    </citation>
    <scope>NUCLEOTIDE SEQUENCE</scope>
    <source>
        <tissue evidence="1">Cladode</tissue>
    </source>
</reference>
<dbReference type="AlphaFoldDB" id="A0A7C8ZVG8"/>
<sequence>MSWPPLLPSSQKSSAKAMVKMTSLTITGWTHHTHILQKACRRPDSVLTLMMIHEILIFLDVQTSVQRSYSQVEFIRFLVKEKYQPFSTDGGLVDHVIAVDGIWVVSCSFIPTKEKMKEKWVLALLVLVRIGFSFSLRWDKTTNRY</sequence>
<organism evidence="1">
    <name type="scientific">Opuntia streptacantha</name>
    <name type="common">Prickly pear cactus</name>
    <name type="synonym">Opuntia cardona</name>
    <dbReference type="NCBI Taxonomy" id="393608"/>
    <lineage>
        <taxon>Eukaryota</taxon>
        <taxon>Viridiplantae</taxon>
        <taxon>Streptophyta</taxon>
        <taxon>Embryophyta</taxon>
        <taxon>Tracheophyta</taxon>
        <taxon>Spermatophyta</taxon>
        <taxon>Magnoliopsida</taxon>
        <taxon>eudicotyledons</taxon>
        <taxon>Gunneridae</taxon>
        <taxon>Pentapetalae</taxon>
        <taxon>Caryophyllales</taxon>
        <taxon>Cactineae</taxon>
        <taxon>Cactaceae</taxon>
        <taxon>Opuntioideae</taxon>
        <taxon>Opuntia</taxon>
    </lineage>
</organism>
<reference evidence="1" key="1">
    <citation type="journal article" date="2013" name="J. Plant Res.">
        <title>Effect of fungi and light on seed germination of three Opuntia species from semiarid lands of central Mexico.</title>
        <authorList>
            <person name="Delgado-Sanchez P."/>
            <person name="Jimenez-Bremont J.F."/>
            <person name="Guerrero-Gonzalez Mde L."/>
            <person name="Flores J."/>
        </authorList>
    </citation>
    <scope>NUCLEOTIDE SEQUENCE</scope>
    <source>
        <tissue evidence="1">Cladode</tissue>
    </source>
</reference>
<proteinExistence type="predicted"/>
<name>A0A7C8ZVG8_OPUST</name>
<accession>A0A7C8ZVG8</accession>
<evidence type="ECO:0000313" key="1">
    <source>
        <dbReference type="EMBL" id="MBA4652679.1"/>
    </source>
</evidence>
<protein>
    <submittedName>
        <fullName evidence="1">Uncharacterized protein</fullName>
    </submittedName>
</protein>
<dbReference type="EMBL" id="GISG01175412">
    <property type="protein sequence ID" value="MBA4652679.1"/>
    <property type="molecule type" value="Transcribed_RNA"/>
</dbReference>